<dbReference type="Proteomes" id="UP000515922">
    <property type="component" value="Segment"/>
</dbReference>
<name>A0A7G4AWB8_9CAUD</name>
<evidence type="ECO:0000313" key="1">
    <source>
        <dbReference type="EMBL" id="QMP84308.1"/>
    </source>
</evidence>
<gene>
    <name evidence="1" type="ORF">HUN41_00215</name>
</gene>
<keyword evidence="2" id="KW-1185">Reference proteome</keyword>
<evidence type="ECO:0000313" key="2">
    <source>
        <dbReference type="Proteomes" id="UP000515922"/>
    </source>
</evidence>
<accession>A0A7G4AWB8</accession>
<organism evidence="1 2">
    <name type="scientific">Streptomyces phage Coruscant</name>
    <dbReference type="NCBI Taxonomy" id="2739834"/>
    <lineage>
        <taxon>Viruses</taxon>
        <taxon>Duplodnaviria</taxon>
        <taxon>Heunggongvirae</taxon>
        <taxon>Uroviricota</taxon>
        <taxon>Caudoviricetes</taxon>
        <taxon>Stanwilliamsviridae</taxon>
        <taxon>Boydwoodruffvirinae</taxon>
        <taxon>Coruscantvirus</taxon>
        <taxon>Coruscantvirus coruscant</taxon>
    </lineage>
</organism>
<protein>
    <submittedName>
        <fullName evidence="1">Uncharacterized protein</fullName>
    </submittedName>
</protein>
<reference evidence="1 2" key="1">
    <citation type="submission" date="2020-07" db="EMBL/GenBank/DDBJ databases">
        <title>Streptomyces phage Genome sequencing and assembly.</title>
        <authorList>
            <person name="Sharma V."/>
            <person name="Hardy A."/>
            <person name="Frunzke J."/>
        </authorList>
    </citation>
    <scope>NUCLEOTIDE SEQUENCE [LARGE SCALE GENOMIC DNA]</scope>
</reference>
<dbReference type="EMBL" id="MT711976">
    <property type="protein sequence ID" value="QMP84308.1"/>
    <property type="molecule type" value="Genomic_DNA"/>
</dbReference>
<sequence length="62" mass="6724">MENIFRANAQDAVAKGICNTMIGCGKPLDHAPFTDETSARESQISGLCQPCQDSVYGLFEDE</sequence>
<proteinExistence type="predicted"/>